<dbReference type="EMBL" id="JH000867">
    <property type="protein sequence ID" value="EGW14006.1"/>
    <property type="molecule type" value="Genomic_DNA"/>
</dbReference>
<dbReference type="Proteomes" id="UP000001075">
    <property type="component" value="Unassembled WGS sequence"/>
</dbReference>
<accession>G3HXE2</accession>
<sequence length="73" mass="8236">MLLCFHSADASAKVSPYPCMDHFSLRTHPEPSIHLRHEPSRYSEESEPVAAAGSLQTRQWGEKGPLIVRTDFE</sequence>
<reference evidence="2" key="1">
    <citation type="journal article" date="2011" name="Nat. Biotechnol.">
        <title>The genomic sequence of the Chinese hamster ovary (CHO)-K1 cell line.</title>
        <authorList>
            <person name="Xu X."/>
            <person name="Nagarajan H."/>
            <person name="Lewis N.E."/>
            <person name="Pan S."/>
            <person name="Cai Z."/>
            <person name="Liu X."/>
            <person name="Chen W."/>
            <person name="Xie M."/>
            <person name="Wang W."/>
            <person name="Hammond S."/>
            <person name="Andersen M.R."/>
            <person name="Neff N."/>
            <person name="Passarelli B."/>
            <person name="Koh W."/>
            <person name="Fan H.C."/>
            <person name="Wang J."/>
            <person name="Gui Y."/>
            <person name="Lee K.H."/>
            <person name="Betenbaugh M.J."/>
            <person name="Quake S.R."/>
            <person name="Famili I."/>
            <person name="Palsson B.O."/>
            <person name="Wang J."/>
        </authorList>
    </citation>
    <scope>NUCLEOTIDE SEQUENCE [LARGE SCALE GENOMIC DNA]</scope>
    <source>
        <strain evidence="2">CHO K1 cell line</strain>
    </source>
</reference>
<dbReference type="InParanoid" id="G3HXE2"/>
<name>G3HXE2_CRIGR</name>
<protein>
    <submittedName>
        <fullName evidence="1">Uncharacterized protein</fullName>
    </submittedName>
</protein>
<dbReference type="AlphaFoldDB" id="G3HXE2"/>
<gene>
    <name evidence="1" type="ORF">I79_015663</name>
</gene>
<organism evidence="1 2">
    <name type="scientific">Cricetulus griseus</name>
    <name type="common">Chinese hamster</name>
    <name type="synonym">Cricetulus barabensis griseus</name>
    <dbReference type="NCBI Taxonomy" id="10029"/>
    <lineage>
        <taxon>Eukaryota</taxon>
        <taxon>Metazoa</taxon>
        <taxon>Chordata</taxon>
        <taxon>Craniata</taxon>
        <taxon>Vertebrata</taxon>
        <taxon>Euteleostomi</taxon>
        <taxon>Mammalia</taxon>
        <taxon>Eutheria</taxon>
        <taxon>Euarchontoglires</taxon>
        <taxon>Glires</taxon>
        <taxon>Rodentia</taxon>
        <taxon>Myomorpha</taxon>
        <taxon>Muroidea</taxon>
        <taxon>Cricetidae</taxon>
        <taxon>Cricetinae</taxon>
        <taxon>Cricetulus</taxon>
    </lineage>
</organism>
<evidence type="ECO:0000313" key="2">
    <source>
        <dbReference type="Proteomes" id="UP000001075"/>
    </source>
</evidence>
<evidence type="ECO:0000313" key="1">
    <source>
        <dbReference type="EMBL" id="EGW14006.1"/>
    </source>
</evidence>
<proteinExistence type="predicted"/>